<feature type="transmembrane region" description="Helical" evidence="1">
    <location>
        <begin position="381"/>
        <end position="407"/>
    </location>
</feature>
<dbReference type="EMBL" id="CP002192">
    <property type="protein sequence ID" value="AFD27139.1"/>
    <property type="molecule type" value="Genomic_DNA"/>
</dbReference>
<evidence type="ECO:0000256" key="1">
    <source>
        <dbReference type="SAM" id="Phobius"/>
    </source>
</evidence>
<dbReference type="HOGENOM" id="CLU_045094_0_0_0"/>
<proteinExistence type="predicted"/>
<feature type="transmembrane region" description="Helical" evidence="1">
    <location>
        <begin position="44"/>
        <end position="66"/>
    </location>
</feature>
<keyword evidence="2" id="KW-0614">Plasmid</keyword>
<dbReference type="PATRIC" id="fig|745776.4.peg.3287"/>
<feature type="transmembrane region" description="Helical" evidence="1">
    <location>
        <begin position="136"/>
        <end position="158"/>
    </location>
</feature>
<feature type="transmembrane region" description="Helical" evidence="1">
    <location>
        <begin position="111"/>
        <end position="130"/>
    </location>
</feature>
<feature type="transmembrane region" description="Helical" evidence="1">
    <location>
        <begin position="292"/>
        <end position="312"/>
    </location>
</feature>
<evidence type="ECO:0000313" key="3">
    <source>
        <dbReference type="Proteomes" id="UP000007575"/>
    </source>
</evidence>
<protein>
    <submittedName>
        <fullName evidence="2">Putative transmembrane protein</fullName>
    </submittedName>
</protein>
<feature type="transmembrane region" description="Helical" evidence="1">
    <location>
        <begin position="251"/>
        <end position="272"/>
    </location>
</feature>
<dbReference type="AlphaFoldDB" id="H8H087"/>
<sequence length="458" mass="50844">MIFYSKISNEKLLIYTIAIIISALILSGLGGLLNIIYPVAMVVLGIYFISNNAIKYITLIYMLWFFSPLIRRLSDYQAGFHDVSLIIVTPHIVTIMSILPILFKGVKIKRLEGLAISVITVSILCGYLVGIFESGIFSATFSLLDWLCPLSLMVFIFLKRKTLELDYKAMLKPISLSVVFMGLYGIIQFVNILPWDAYWMRNADINSIGYPSPYNVRVFSTLNSPGPFAIVITSGILLLSNVSLKKSRKVIGLVFGGLSLLLSLVRSAWGGWFLGQLVILLRSNIIKSSKMILTFFIGILLIIPFIYTSRLYNSIEMRLSTFGNIQEDKSFNDRREFLNNILSGENLTAFGHGLGSTGLSARLNSSNRNAILDFDNGFLSIFYTLGIIPGILYCIGVAILLLNLYILSKTATIISLQAIAISIISQMIFVNTLIGVSGIIFWSSLGFAAIIAKKSKYE</sequence>
<dbReference type="KEGG" id="dgo:DGo_PA0253"/>
<dbReference type="PANTHER" id="PTHR37422">
    <property type="entry name" value="TEICHURONIC ACID BIOSYNTHESIS PROTEIN TUAE"/>
    <property type="match status" value="1"/>
</dbReference>
<dbReference type="PANTHER" id="PTHR37422:SF13">
    <property type="entry name" value="LIPOPOLYSACCHARIDE BIOSYNTHESIS PROTEIN PA4999-RELATED"/>
    <property type="match status" value="1"/>
</dbReference>
<feature type="transmembrane region" description="Helical" evidence="1">
    <location>
        <begin position="419"/>
        <end position="452"/>
    </location>
</feature>
<gene>
    <name evidence="2" type="primary">bceI</name>
    <name evidence="2" type="ordered locus">DGo_PA0253</name>
</gene>
<name>H8H087_DEIGI</name>
<feature type="transmembrane region" description="Helical" evidence="1">
    <location>
        <begin position="170"/>
        <end position="190"/>
    </location>
</feature>
<feature type="transmembrane region" description="Helical" evidence="1">
    <location>
        <begin position="78"/>
        <end position="99"/>
    </location>
</feature>
<keyword evidence="1" id="KW-0472">Membrane</keyword>
<accession>H8H087</accession>
<evidence type="ECO:0000313" key="2">
    <source>
        <dbReference type="EMBL" id="AFD27139.1"/>
    </source>
</evidence>
<reference evidence="2 3" key="1">
    <citation type="journal article" date="2012" name="PLoS ONE">
        <title>Genome sequence and transcriptome analysis of the radioresistant bacterium Deinococcus gobiensis: insights into the extreme environmental adaptations.</title>
        <authorList>
            <person name="Yuan M."/>
            <person name="Chen M."/>
            <person name="Zhang W."/>
            <person name="Lu W."/>
            <person name="Wang J."/>
            <person name="Yang M."/>
            <person name="Zhao P."/>
            <person name="Tang R."/>
            <person name="Li X."/>
            <person name="Hao Y."/>
            <person name="Zhou Z."/>
            <person name="Zhan Y."/>
            <person name="Yu H."/>
            <person name="Teng C."/>
            <person name="Yan Y."/>
            <person name="Ping S."/>
            <person name="Wang Y."/>
            <person name="Lin M."/>
        </authorList>
    </citation>
    <scope>NUCLEOTIDE SEQUENCE [LARGE SCALE GENOMIC DNA]</scope>
    <source>
        <strain evidence="3">DSM 21396 / JCM 16679 / CGMCC 1.7299 / I-0</strain>
        <plasmid evidence="2">P1</plasmid>
    </source>
</reference>
<organism evidence="2 3">
    <name type="scientific">Deinococcus gobiensis (strain DSM 21396 / JCM 16679 / CGMCC 1.7299 / I-0)</name>
    <dbReference type="NCBI Taxonomy" id="745776"/>
    <lineage>
        <taxon>Bacteria</taxon>
        <taxon>Thermotogati</taxon>
        <taxon>Deinococcota</taxon>
        <taxon>Deinococci</taxon>
        <taxon>Deinococcales</taxon>
        <taxon>Deinococcaceae</taxon>
        <taxon>Deinococcus</taxon>
    </lineage>
</organism>
<keyword evidence="1 2" id="KW-0812">Transmembrane</keyword>
<keyword evidence="1" id="KW-1133">Transmembrane helix</keyword>
<geneLocation type="plasmid" evidence="2 3">
    <name>P1</name>
</geneLocation>
<feature type="transmembrane region" description="Helical" evidence="1">
    <location>
        <begin position="12"/>
        <end position="37"/>
    </location>
</feature>
<keyword evidence="3" id="KW-1185">Reference proteome</keyword>
<dbReference type="Proteomes" id="UP000007575">
    <property type="component" value="Plasmid P1"/>
</dbReference>
<dbReference type="InterPro" id="IPR051533">
    <property type="entry name" value="WaaL-like"/>
</dbReference>
<feature type="transmembrane region" description="Helical" evidence="1">
    <location>
        <begin position="226"/>
        <end position="244"/>
    </location>
</feature>